<dbReference type="SMART" id="SM01139">
    <property type="entry name" value="Drf_FH3"/>
    <property type="match status" value="1"/>
</dbReference>
<dbReference type="PANTHER" id="PTHR47102">
    <property type="entry name" value="PROTEIN BNI1"/>
    <property type="match status" value="1"/>
</dbReference>
<dbReference type="PANTHER" id="PTHR47102:SF2">
    <property type="entry name" value="PROTEIN BNI1"/>
    <property type="match status" value="1"/>
</dbReference>
<dbReference type="InterPro" id="IPR015425">
    <property type="entry name" value="FH2_Formin"/>
</dbReference>
<dbReference type="GO" id="GO:0043332">
    <property type="term" value="C:mating projection tip"/>
    <property type="evidence" value="ECO:0007669"/>
    <property type="project" value="TreeGrafter"/>
</dbReference>
<evidence type="ECO:0000256" key="1">
    <source>
        <dbReference type="ARBA" id="ARBA00023054"/>
    </source>
</evidence>
<dbReference type="GO" id="GO:0000131">
    <property type="term" value="C:incipient cellular bud site"/>
    <property type="evidence" value="ECO:0007669"/>
    <property type="project" value="UniProtKB-ARBA"/>
</dbReference>
<dbReference type="GO" id="GO:0005934">
    <property type="term" value="C:cellular bud tip"/>
    <property type="evidence" value="ECO:0007669"/>
    <property type="project" value="UniProtKB-ARBA"/>
</dbReference>
<dbReference type="PhylomeDB" id="A0A060TEN6"/>
<dbReference type="GO" id="GO:0005935">
    <property type="term" value="C:cellular bud neck"/>
    <property type="evidence" value="ECO:0007669"/>
    <property type="project" value="UniProtKB-ARBA"/>
</dbReference>
<feature type="compositionally biased region" description="Low complexity" evidence="4">
    <location>
        <begin position="17"/>
        <end position="36"/>
    </location>
</feature>
<dbReference type="InterPro" id="IPR014768">
    <property type="entry name" value="GBD/FH3_dom"/>
</dbReference>
<accession>A0A060TEN6</accession>
<feature type="compositionally biased region" description="Basic and acidic residues" evidence="4">
    <location>
        <begin position="163"/>
        <end position="186"/>
    </location>
</feature>
<dbReference type="InterPro" id="IPR051661">
    <property type="entry name" value="Actin_filament_regulator"/>
</dbReference>
<dbReference type="Gene3D" id="1.25.10.10">
    <property type="entry name" value="Leucine-rich Repeat Variant"/>
    <property type="match status" value="1"/>
</dbReference>
<feature type="region of interest" description="Disordered" evidence="4">
    <location>
        <begin position="891"/>
        <end position="1130"/>
    </location>
</feature>
<protein>
    <submittedName>
        <fullName evidence="8">ARAD1D09262p</fullName>
    </submittedName>
</protein>
<feature type="compositionally biased region" description="Basic and acidic residues" evidence="4">
    <location>
        <begin position="1795"/>
        <end position="1831"/>
    </location>
</feature>
<dbReference type="Pfam" id="PF06371">
    <property type="entry name" value="Drf_GBD"/>
    <property type="match status" value="1"/>
</dbReference>
<feature type="compositionally biased region" description="Basic and acidic residues" evidence="4">
    <location>
        <begin position="130"/>
        <end position="154"/>
    </location>
</feature>
<dbReference type="GO" id="GO:0030010">
    <property type="term" value="P:establishment of cell polarity"/>
    <property type="evidence" value="ECO:0007669"/>
    <property type="project" value="UniProtKB-ARBA"/>
</dbReference>
<reference evidence="8" key="1">
    <citation type="submission" date="2014-02" db="EMBL/GenBank/DDBJ databases">
        <authorList>
            <person name="Genoscope - CEA"/>
        </authorList>
    </citation>
    <scope>NUCLEOTIDE SEQUENCE</scope>
    <source>
        <strain evidence="8">LS3</strain>
    </source>
</reference>
<dbReference type="Pfam" id="PF02181">
    <property type="entry name" value="FH2"/>
    <property type="match status" value="1"/>
</dbReference>
<comment type="similarity">
    <text evidence="2">Belongs to the formin homology family. BNI1 subfamily.</text>
</comment>
<feature type="coiled-coil region" evidence="3">
    <location>
        <begin position="662"/>
        <end position="739"/>
    </location>
</feature>
<dbReference type="EMBL" id="HG937694">
    <property type="protein sequence ID" value="CDP37342.1"/>
    <property type="molecule type" value="Genomic_DNA"/>
</dbReference>
<dbReference type="InterPro" id="IPR014767">
    <property type="entry name" value="DAD_dom"/>
</dbReference>
<feature type="domain" description="DAD" evidence="5">
    <location>
        <begin position="1557"/>
        <end position="1586"/>
    </location>
</feature>
<feature type="compositionally biased region" description="Polar residues" evidence="4">
    <location>
        <begin position="1103"/>
        <end position="1112"/>
    </location>
</feature>
<feature type="compositionally biased region" description="Basic and acidic residues" evidence="4">
    <location>
        <begin position="1689"/>
        <end position="1708"/>
    </location>
</feature>
<evidence type="ECO:0000313" key="8">
    <source>
        <dbReference type="EMBL" id="CDP37342.1"/>
    </source>
</evidence>
<feature type="compositionally biased region" description="Polar residues" evidence="4">
    <location>
        <begin position="1548"/>
        <end position="1564"/>
    </location>
</feature>
<dbReference type="PROSITE" id="PS51231">
    <property type="entry name" value="DAD"/>
    <property type="match status" value="1"/>
</dbReference>
<dbReference type="InterPro" id="IPR016024">
    <property type="entry name" value="ARM-type_fold"/>
</dbReference>
<dbReference type="Gene3D" id="6.10.30.50">
    <property type="match status" value="1"/>
</dbReference>
<reference evidence="8" key="2">
    <citation type="submission" date="2014-06" db="EMBL/GenBank/DDBJ databases">
        <title>The complete genome of Blastobotrys (Arxula) adeninivorans LS3 - a yeast of biotechnological interest.</title>
        <authorList>
            <person name="Kunze G."/>
            <person name="Gaillardin C."/>
            <person name="Czernicka M."/>
            <person name="Durrens P."/>
            <person name="Martin T."/>
            <person name="Boer E."/>
            <person name="Gabaldon T."/>
            <person name="Cruz J."/>
            <person name="Talla E."/>
            <person name="Marck C."/>
            <person name="Goffeau A."/>
            <person name="Barbe V."/>
            <person name="Baret P."/>
            <person name="Baronian K."/>
            <person name="Beier S."/>
            <person name="Bleykasten C."/>
            <person name="Bode R."/>
            <person name="Casaregola S."/>
            <person name="Despons L."/>
            <person name="Fairhead C."/>
            <person name="Giersberg M."/>
            <person name="Gierski P."/>
            <person name="Hahnel U."/>
            <person name="Hartmann A."/>
            <person name="Jankowska D."/>
            <person name="Jubin C."/>
            <person name="Jung P."/>
            <person name="Lafontaine I."/>
            <person name="Leh-Louis V."/>
            <person name="Lemaire M."/>
            <person name="Marcet-Houben M."/>
            <person name="Mascher M."/>
            <person name="Morel G."/>
            <person name="Richard G.-F."/>
            <person name="Riechen J."/>
            <person name="Sacerdot C."/>
            <person name="Sarkar A."/>
            <person name="Savel G."/>
            <person name="Schacherer J."/>
            <person name="Sherman D."/>
            <person name="Straub M.-L."/>
            <person name="Stein N."/>
            <person name="Thierry A."/>
            <person name="Trautwein-Schult A."/>
            <person name="Westhof E."/>
            <person name="Worch S."/>
            <person name="Dujon B."/>
            <person name="Souciet J.-L."/>
            <person name="Wincker P."/>
            <person name="Scholz U."/>
            <person name="Neuveglise N."/>
        </authorList>
    </citation>
    <scope>NUCLEOTIDE SEQUENCE</scope>
    <source>
        <strain evidence="8">LS3</strain>
    </source>
</reference>
<feature type="domain" description="FH2" evidence="7">
    <location>
        <begin position="1121"/>
        <end position="1537"/>
    </location>
</feature>
<feature type="compositionally biased region" description="Acidic residues" evidence="4">
    <location>
        <begin position="1858"/>
        <end position="1869"/>
    </location>
</feature>
<evidence type="ECO:0000256" key="2">
    <source>
        <dbReference type="ARBA" id="ARBA00037935"/>
    </source>
</evidence>
<dbReference type="GO" id="GO:0003779">
    <property type="term" value="F:actin binding"/>
    <property type="evidence" value="ECO:0007669"/>
    <property type="project" value="InterPro"/>
</dbReference>
<feature type="compositionally biased region" description="Pro residues" evidence="4">
    <location>
        <begin position="996"/>
        <end position="1005"/>
    </location>
</feature>
<feature type="compositionally biased region" description="Pro residues" evidence="4">
    <location>
        <begin position="1058"/>
        <end position="1099"/>
    </location>
</feature>
<feature type="compositionally biased region" description="Polar residues" evidence="4">
    <location>
        <begin position="187"/>
        <end position="196"/>
    </location>
</feature>
<dbReference type="GO" id="GO:0032153">
    <property type="term" value="C:cell division site"/>
    <property type="evidence" value="ECO:0007669"/>
    <property type="project" value="UniProtKB-ARBA"/>
</dbReference>
<name>A0A060TEN6_BLAAD</name>
<gene>
    <name evidence="8" type="ORF">GNLVRS02_ARAD1D09262g</name>
</gene>
<evidence type="ECO:0000256" key="3">
    <source>
        <dbReference type="SAM" id="Coils"/>
    </source>
</evidence>
<dbReference type="SMART" id="SM01140">
    <property type="entry name" value="Drf_GBD"/>
    <property type="match status" value="1"/>
</dbReference>
<evidence type="ECO:0000259" key="6">
    <source>
        <dbReference type="PROSITE" id="PS51232"/>
    </source>
</evidence>
<evidence type="ECO:0000259" key="5">
    <source>
        <dbReference type="PROSITE" id="PS51231"/>
    </source>
</evidence>
<feature type="compositionally biased region" description="Basic and acidic residues" evidence="4">
    <location>
        <begin position="1759"/>
        <end position="1772"/>
    </location>
</feature>
<proteinExistence type="inferred from homology"/>
<feature type="compositionally biased region" description="Acidic residues" evidence="4">
    <location>
        <begin position="969"/>
        <end position="984"/>
    </location>
</feature>
<dbReference type="SMART" id="SM00498">
    <property type="entry name" value="FH2"/>
    <property type="match status" value="1"/>
</dbReference>
<feature type="domain" description="GBD/FH3" evidence="6">
    <location>
        <begin position="240"/>
        <end position="638"/>
    </location>
</feature>
<dbReference type="SUPFAM" id="SSF48371">
    <property type="entry name" value="ARM repeat"/>
    <property type="match status" value="1"/>
</dbReference>
<dbReference type="SUPFAM" id="SSF101447">
    <property type="entry name" value="Formin homology 2 domain (FH2 domain)"/>
    <property type="match status" value="1"/>
</dbReference>
<dbReference type="InterPro" id="IPR010473">
    <property type="entry name" value="GTPase-bd"/>
</dbReference>
<dbReference type="PROSITE" id="PS51232">
    <property type="entry name" value="GBD_FH3"/>
    <property type="match status" value="1"/>
</dbReference>
<feature type="compositionally biased region" description="Basic and acidic residues" evidence="4">
    <location>
        <begin position="896"/>
        <end position="933"/>
    </location>
</feature>
<dbReference type="FunFam" id="1.20.58.2220:FF:000006">
    <property type="entry name" value="Cytokinesis protein sepA"/>
    <property type="match status" value="1"/>
</dbReference>
<evidence type="ECO:0000259" key="7">
    <source>
        <dbReference type="PROSITE" id="PS51444"/>
    </source>
</evidence>
<feature type="compositionally biased region" description="Basic and acidic residues" evidence="4">
    <location>
        <begin position="948"/>
        <end position="968"/>
    </location>
</feature>
<dbReference type="GO" id="GO:1903475">
    <property type="term" value="P:mitotic actomyosin contractile ring assembly"/>
    <property type="evidence" value="ECO:0007669"/>
    <property type="project" value="TreeGrafter"/>
</dbReference>
<feature type="region of interest" description="Disordered" evidence="4">
    <location>
        <begin position="1"/>
        <end position="237"/>
    </location>
</feature>
<dbReference type="PROSITE" id="PS51444">
    <property type="entry name" value="FH2"/>
    <property type="match status" value="1"/>
</dbReference>
<dbReference type="Gene3D" id="1.10.238.150">
    <property type="entry name" value="Formin, FH3 diaphanous domain"/>
    <property type="match status" value="1"/>
</dbReference>
<dbReference type="FunFam" id="1.25.10.10:FF:000898">
    <property type="entry name" value="Formin BNI1"/>
    <property type="match status" value="1"/>
</dbReference>
<dbReference type="GO" id="GO:0033554">
    <property type="term" value="P:cellular response to stress"/>
    <property type="evidence" value="ECO:0007669"/>
    <property type="project" value="UniProtKB-ARBA"/>
</dbReference>
<dbReference type="InterPro" id="IPR010472">
    <property type="entry name" value="FH3_dom"/>
</dbReference>
<dbReference type="FunFam" id="6.10.30.50:FF:000001">
    <property type="entry name" value="Cytokinesis sepA protein"/>
    <property type="match status" value="1"/>
</dbReference>
<feature type="compositionally biased region" description="Polar residues" evidence="4">
    <location>
        <begin position="1643"/>
        <end position="1654"/>
    </location>
</feature>
<sequence>MRRGSGERPSGPPMPGSPTRSGSGGSTSKLSLMSKMSRQKSQNRDTTGSALEPSQSHSSGDSSSSGPSAIPYESMPSQAKPIHVNHLPAHDSKRPEAQFSPSKPISGPIPPLPSRKHSHPVARVPVGRAPDPRADPRLDYGDPRDSRVYRDPNRTPDLSKGSPRFDPRGFDRQDNPYAHPEGKRQASDSSQATAVSQLPDGRRQTSGSSRISVFSMDDDSSINLGRKGSKGSGSEELILEPPKDEKVIEQMFLELMNKRDFKSLPEVAKKQMLAYPVSKKWMLIYQDALTEQQNRKKRNQHAGRQDDNTPQWYVRKLLDNSITSKQLGNLWVSLRTEPVGWVDDFIEAQGQVALSTVLSHINQRESLTEDLLDREYDLVKCLKALCNLQEGADQAVQSPHTVQALVRSLTSPRLATRKLVTDVLTFLSHWQEPAGHAQVLSAMDQVKGHMGDIGRFESWMRVVEQTLDGRGKMGSMVGASEELRGGGVGVESLLMEYSLSTLFLVNVIVQGSHELKVRIHLRSQLKASGLPRIAAKMQHFKYEHINEQIRKYDDAAAMDYEDLLNIEKEEDIKSMEDPVEISREIWSRVKDTSAEGFFLSAMQHFLLVREDPSDEGARMFQLVDAMMSSVVMDRVMPDADLRSILNFSVQTILDKLQTDEQARRAYIESKEARKEAQEARAEKERMQQLVNLGADGMVGRLQKQVDEMTELLDLQRRINRDLQSDLDELKQNHVVELQNRELEIRELYMMLKESREKSGGYQSTNGILDRQKLADKLEAQLARKKTEYKLEGKAWEIEPSPRLRELRDKMESLQLQARELEVFDFEDTVNDKDVNELAKELEKTSGLSPEKKSELYEKRLQYVKRLKQLQQESGDVAKVIYEIDEGSEEAVLPDLKSPERADLDSLHNARPEKAKLVDIRKNNKSSEDKEGTDRAPAPYLKDIAQAAEARKGRMDAANKEAGQEISEKNDDDTAEPVSDEPAEEVAEKSVDFQGTAPPPPPPLPPMFQKDGSSTPSFDGPPPPPPPPGPPPSFNGPPPPPPPPLPGTNGVPVAGQDGVPPPPPPPPPPLPGASGAPPPPPPPPPPPLPGAGGAPPPPLPGSGQSSKAPTRSATPVADVPQFSMGPRPKRKLKQMHWEKLDTVDHTVWANNEPTIADALQEKGIFEEVEKIFAAKEIKKIIGKKRTQEQEKVSFLNRDVSQQFGINLHMFSSLPVPELVLKILLCTDDVLENTQVLEFLNRPELTEVSITLAKNLQPYSIDYSRGNDVQEKPEKDPSELARADHIYLELCYNLQHYWKSRMRALLVVTTYQKEYDELVKKLRLIDSACESVRKSVNLKHLLEIILSVGNYMNDSSKQASGFKLGTLQRLAFTKDDKNTMTFLHYVEKIVRMSFPHLEEFSDELSDAISASKLSVEQVKADSEEFIQTIKNVQTSVDIGNLSDPTKFHPKDKVLSIVLGALPEARKKREYLNDHLKTTINQFDKTMRYFGEDPSDSTAVGSFFSKFSFFVFEFQKAKQENLAREQENRAYEARKRLQETPKKSAQLESPGKSSNTSSLPASKNSVMDNLLERLKAASSDPRTARRRAAARKKMEKHGLSIGSEADFDSAKPDETEQSDADATKLDEGDNQNDQKPIQEVVEDTEMGNTSPKKQSNGDPGADIERSTSDSAALTRPASRRDSLLTMDDSDDVGGRARKLLEELRGSGDASKRPTGSLSGTMGNRLAERRAMRKAFQRKNGREPSIDYSDSARSSMTSLGSPEKSDFGKDVKKDQEPADQDATRSSSKESEALSEESEEPRKESDNEKPAASDEPKGTKETDSEKPVETATKEPDSESPIEEFEDAKGPSGEDSPKSHEVIEIDDDDDSSNDS</sequence>
<organism evidence="8">
    <name type="scientific">Blastobotrys adeninivorans</name>
    <name type="common">Yeast</name>
    <name type="synonym">Arxula adeninivorans</name>
    <dbReference type="NCBI Taxonomy" id="409370"/>
    <lineage>
        <taxon>Eukaryota</taxon>
        <taxon>Fungi</taxon>
        <taxon>Dikarya</taxon>
        <taxon>Ascomycota</taxon>
        <taxon>Saccharomycotina</taxon>
        <taxon>Dipodascomycetes</taxon>
        <taxon>Dipodascales</taxon>
        <taxon>Trichomonascaceae</taxon>
        <taxon>Blastobotrys</taxon>
    </lineage>
</organism>
<evidence type="ECO:0000256" key="4">
    <source>
        <dbReference type="SAM" id="MobiDB-lite"/>
    </source>
</evidence>
<feature type="compositionally biased region" description="Pro residues" evidence="4">
    <location>
        <begin position="1018"/>
        <end position="1045"/>
    </location>
</feature>
<dbReference type="GO" id="GO:0051017">
    <property type="term" value="P:actin filament bundle assembly"/>
    <property type="evidence" value="ECO:0007669"/>
    <property type="project" value="TreeGrafter"/>
</dbReference>
<feature type="compositionally biased region" description="Basic residues" evidence="4">
    <location>
        <begin position="1581"/>
        <end position="1592"/>
    </location>
</feature>
<dbReference type="Pfam" id="PF06367">
    <property type="entry name" value="Drf_FH3"/>
    <property type="match status" value="1"/>
</dbReference>
<dbReference type="Gene3D" id="1.20.58.2220">
    <property type="entry name" value="Formin, FH2 domain"/>
    <property type="match status" value="1"/>
</dbReference>
<dbReference type="GO" id="GO:0051016">
    <property type="term" value="P:barbed-end actin filament capping"/>
    <property type="evidence" value="ECO:0007669"/>
    <property type="project" value="TreeGrafter"/>
</dbReference>
<dbReference type="GO" id="GO:0031267">
    <property type="term" value="F:small GTPase binding"/>
    <property type="evidence" value="ECO:0007669"/>
    <property type="project" value="InterPro"/>
</dbReference>
<feature type="region of interest" description="Disordered" evidence="4">
    <location>
        <begin position="1534"/>
        <end position="1869"/>
    </location>
</feature>
<keyword evidence="1 3" id="KW-0175">Coiled coil</keyword>
<dbReference type="InterPro" id="IPR011989">
    <property type="entry name" value="ARM-like"/>
</dbReference>
<dbReference type="GO" id="GO:0005938">
    <property type="term" value="C:cell cortex"/>
    <property type="evidence" value="ECO:0007669"/>
    <property type="project" value="UniProtKB-ARBA"/>
</dbReference>
<dbReference type="InterPro" id="IPR042201">
    <property type="entry name" value="FH2_Formin_sf"/>
</dbReference>
<feature type="compositionally biased region" description="Low complexity" evidence="4">
    <location>
        <begin position="53"/>
        <end position="68"/>
    </location>
</feature>
<dbReference type="GO" id="GO:0032991">
    <property type="term" value="C:protein-containing complex"/>
    <property type="evidence" value="ECO:0007669"/>
    <property type="project" value="UniProtKB-ARBA"/>
</dbReference>
<dbReference type="GO" id="GO:0015629">
    <property type="term" value="C:actin cytoskeleton"/>
    <property type="evidence" value="ECO:0007669"/>
    <property type="project" value="UniProtKB-ARBA"/>
</dbReference>
<feature type="compositionally biased region" description="Polar residues" evidence="4">
    <location>
        <begin position="1747"/>
        <end position="1756"/>
    </location>
</feature>